<dbReference type="PANTHER" id="PTHR10491">
    <property type="entry name" value="DTDP-4-DEHYDRORHAMNOSE REDUCTASE"/>
    <property type="match status" value="1"/>
</dbReference>
<dbReference type="FunFam" id="3.40.50.720:FF:000159">
    <property type="entry name" value="dTDP-4-dehydrorhamnose reductase"/>
    <property type="match status" value="1"/>
</dbReference>
<dbReference type="EMBL" id="UOEA01000071">
    <property type="protein sequence ID" value="VAV84738.1"/>
    <property type="molecule type" value="Genomic_DNA"/>
</dbReference>
<dbReference type="InterPro" id="IPR029903">
    <property type="entry name" value="RmlD-like-bd"/>
</dbReference>
<name>A0A3B0R9X3_9ZZZZ</name>
<accession>A0A3B0R9X3</accession>
<dbReference type="GO" id="GO:0019305">
    <property type="term" value="P:dTDP-rhamnose biosynthetic process"/>
    <property type="evidence" value="ECO:0007669"/>
    <property type="project" value="TreeGrafter"/>
</dbReference>
<organism evidence="2">
    <name type="scientific">hydrothermal vent metagenome</name>
    <dbReference type="NCBI Taxonomy" id="652676"/>
    <lineage>
        <taxon>unclassified sequences</taxon>
        <taxon>metagenomes</taxon>
        <taxon>ecological metagenomes</taxon>
    </lineage>
</organism>
<evidence type="ECO:0000313" key="2">
    <source>
        <dbReference type="EMBL" id="VAV84738.1"/>
    </source>
</evidence>
<gene>
    <name evidence="2" type="ORF">MNBD_DELTA01-1947</name>
</gene>
<dbReference type="InterPro" id="IPR036291">
    <property type="entry name" value="NAD(P)-bd_dom_sf"/>
</dbReference>
<dbReference type="GO" id="GO:0008831">
    <property type="term" value="F:dTDP-4-dehydrorhamnose reductase activity"/>
    <property type="evidence" value="ECO:0007669"/>
    <property type="project" value="UniProtKB-EC"/>
</dbReference>
<dbReference type="EC" id="1.1.1.133" evidence="2"/>
<protein>
    <submittedName>
        <fullName evidence="2">dTDP-4-dehydrorhamnose reductase</fullName>
        <ecNumber evidence="2">1.1.1.133</ecNumber>
    </submittedName>
</protein>
<dbReference type="PANTHER" id="PTHR10491:SF4">
    <property type="entry name" value="METHIONINE ADENOSYLTRANSFERASE 2 SUBUNIT BETA"/>
    <property type="match status" value="1"/>
</dbReference>
<evidence type="ECO:0000259" key="1">
    <source>
        <dbReference type="Pfam" id="PF04321"/>
    </source>
</evidence>
<proteinExistence type="predicted"/>
<keyword evidence="2" id="KW-0560">Oxidoreductase</keyword>
<dbReference type="NCBIfam" id="TIGR01214">
    <property type="entry name" value="rmlD"/>
    <property type="match status" value="1"/>
</dbReference>
<dbReference type="InterPro" id="IPR005913">
    <property type="entry name" value="dTDP_dehydrorham_reduct"/>
</dbReference>
<dbReference type="AlphaFoldDB" id="A0A3B0R9X3"/>
<reference evidence="2" key="1">
    <citation type="submission" date="2018-06" db="EMBL/GenBank/DDBJ databases">
        <authorList>
            <person name="Zhirakovskaya E."/>
        </authorList>
    </citation>
    <scope>NUCLEOTIDE SEQUENCE</scope>
</reference>
<feature type="domain" description="RmlD-like substrate binding" evidence="1">
    <location>
        <begin position="10"/>
        <end position="294"/>
    </location>
</feature>
<dbReference type="GO" id="GO:0005829">
    <property type="term" value="C:cytosol"/>
    <property type="evidence" value="ECO:0007669"/>
    <property type="project" value="TreeGrafter"/>
</dbReference>
<dbReference type="Gene3D" id="3.90.25.10">
    <property type="entry name" value="UDP-galactose 4-epimerase, domain 1"/>
    <property type="match status" value="1"/>
</dbReference>
<dbReference type="SUPFAM" id="SSF51735">
    <property type="entry name" value="NAD(P)-binding Rossmann-fold domains"/>
    <property type="match status" value="1"/>
</dbReference>
<dbReference type="Pfam" id="PF04321">
    <property type="entry name" value="RmlD_sub_bind"/>
    <property type="match status" value="1"/>
</dbReference>
<dbReference type="CDD" id="cd05254">
    <property type="entry name" value="dTDP_HR_like_SDR_e"/>
    <property type="match status" value="1"/>
</dbReference>
<sequence>MSKIVKPGQRVLVLGASGMLGAALVPLLLGAGYEVVAPSHSELDITDPEAVKVLVCGCAPSAVINCAAYTAVDKAEDERAEAELINCAGAANIARAAEAAGAKFIHISTDFVFDGTKNTPYLEDDEPSPIGVYGSSKLAGEEQITGIGGDFLIVRTSWLYGPGSENFVTKIAEKARSSKELRVVFDQVGTPTYTQDLAEAIINLMARELSSGIYHFSNEGVASWYDFAVAVVDGLKRRGVELSVERVQPVLSAAYKTPAKRPPYSVMDKTKYKDAVDASVRHWSAALSLYLDDIYSTVQD</sequence>
<dbReference type="Gene3D" id="3.40.50.720">
    <property type="entry name" value="NAD(P)-binding Rossmann-like Domain"/>
    <property type="match status" value="1"/>
</dbReference>